<dbReference type="Pfam" id="PF01754">
    <property type="entry name" value="zf-A20"/>
    <property type="match status" value="1"/>
</dbReference>
<dbReference type="GO" id="GO:0004843">
    <property type="term" value="F:cysteine-type deubiquitinase activity"/>
    <property type="evidence" value="ECO:0007669"/>
    <property type="project" value="UniProtKB-EC"/>
</dbReference>
<keyword evidence="8" id="KW-0645">Protease</keyword>
<reference evidence="18" key="1">
    <citation type="submission" date="2015-11" db="EMBL/GenBank/DDBJ databases">
        <title>De novo transcriptome assembly of four potential Pierce s Disease insect vectors from Arizona vineyards.</title>
        <authorList>
            <person name="Tassone E.E."/>
        </authorList>
    </citation>
    <scope>NUCLEOTIDE SEQUENCE</scope>
</reference>
<keyword evidence="7" id="KW-0597">Phosphoprotein</keyword>
<protein>
    <recommendedName>
        <fullName evidence="5">ubiquitinyl hydrolase 1</fullName>
        <ecNumber evidence="5">3.4.19.12</ecNumber>
    </recommendedName>
</protein>
<dbReference type="GO" id="GO:0071947">
    <property type="term" value="P:protein deubiquitination involved in ubiquitin-dependent protein catabolic process"/>
    <property type="evidence" value="ECO:0007669"/>
    <property type="project" value="TreeGrafter"/>
</dbReference>
<dbReference type="SUPFAM" id="SSF57716">
    <property type="entry name" value="Glucocorticoid receptor-like (DNA-binding domain)"/>
    <property type="match status" value="1"/>
</dbReference>
<dbReference type="EC" id="3.4.19.12" evidence="5"/>
<evidence type="ECO:0000259" key="16">
    <source>
        <dbReference type="PROSITE" id="PS50802"/>
    </source>
</evidence>
<organism evidence="18">
    <name type="scientific">Homalodisca liturata</name>
    <dbReference type="NCBI Taxonomy" id="320908"/>
    <lineage>
        <taxon>Eukaryota</taxon>
        <taxon>Metazoa</taxon>
        <taxon>Ecdysozoa</taxon>
        <taxon>Arthropoda</taxon>
        <taxon>Hexapoda</taxon>
        <taxon>Insecta</taxon>
        <taxon>Pterygota</taxon>
        <taxon>Neoptera</taxon>
        <taxon>Paraneoptera</taxon>
        <taxon>Hemiptera</taxon>
        <taxon>Auchenorrhyncha</taxon>
        <taxon>Membracoidea</taxon>
        <taxon>Cicadellidae</taxon>
        <taxon>Cicadellinae</taxon>
        <taxon>Proconiini</taxon>
        <taxon>Homalodisca</taxon>
    </lineage>
</organism>
<evidence type="ECO:0000259" key="17">
    <source>
        <dbReference type="PROSITE" id="PS51036"/>
    </source>
</evidence>
<evidence type="ECO:0000256" key="14">
    <source>
        <dbReference type="ARBA" id="ARBA00022833"/>
    </source>
</evidence>
<proteinExistence type="inferred from homology"/>
<feature type="domain" description="OTU" evidence="16">
    <location>
        <begin position="187"/>
        <end position="367"/>
    </location>
</feature>
<dbReference type="Gene3D" id="1.20.5.4770">
    <property type="match status" value="1"/>
</dbReference>
<dbReference type="GO" id="GO:0070530">
    <property type="term" value="F:K63-linked polyubiquitin modification-dependent protein binding"/>
    <property type="evidence" value="ECO:0007669"/>
    <property type="project" value="TreeGrafter"/>
</dbReference>
<comment type="catalytic activity">
    <reaction evidence="1">
        <text>Thiol-dependent hydrolysis of ester, thioester, amide, peptide and isopeptide bonds formed by the C-terminal Gly of ubiquitin (a 76-residue protein attached to proteins as an intracellular targeting signal).</text>
        <dbReference type="EC" id="3.4.19.12"/>
    </reaction>
</comment>
<sequence length="598" mass="66954">MLTTLRCEINCTNIRFHATQLCSSFKYSSIMSSVSPSKMGTMAGAESESLKTSPSPVLSQWRMIQDEENGNTIDVPVLQNGNSSPRPALKKAESVEVVDYKKLNRGISRATDNVNLVSQVRCELVLDNIEQDFFIETPIHTFTLPNFNVYPDDFRQFLEKDLMAVSTQQSLEQANRLNWWTSVCQRLWPLSTSGDGNCLLHAASLGMWGFHDRLLTLRKSLHAFLSQSPRLEALWRRWRRQQSALNSQAGLVYSEVEWRREWNAIVSMASTEPRLRRPSIASDHSGEVAGAVYESLEEIHVLALAHVLRRPIIVVADTMLRDMNGEPLAPIPFGGIYLPLECSPSECHRSPLLLAYDGGHFSALVAMDTPADSTVVLSSAIPLVDASHDLLPIQFSIDPGDREDYGEKLELSQPDCVGLLKEYLDVLTIDLHEGEGLAKNLGKLGSIGKSVGQKLRLKLTRSNSQRGSKPTGILCAQLHTDKRHEYHDAMINNYLHTARLRFNQQQDQLYKEGSMDMAPRYGAGNSQFYAEADLASHERVSQLTPVKAVTNTDETVYLCNSTFYQPSELCRAAGCSFFGNPQTQNYCSKCFRELLQCK</sequence>
<dbReference type="InterPro" id="IPR002653">
    <property type="entry name" value="Znf_A20"/>
</dbReference>
<comment type="similarity">
    <text evidence="4">Belongs to the peptidase C64 family.</text>
</comment>
<evidence type="ECO:0000256" key="7">
    <source>
        <dbReference type="ARBA" id="ARBA00022553"/>
    </source>
</evidence>
<evidence type="ECO:0000256" key="2">
    <source>
        <dbReference type="ARBA" id="ARBA00004123"/>
    </source>
</evidence>
<evidence type="ECO:0000256" key="3">
    <source>
        <dbReference type="ARBA" id="ARBA00004496"/>
    </source>
</evidence>
<keyword evidence="13" id="KW-0788">Thiol protease</keyword>
<dbReference type="InterPro" id="IPR051346">
    <property type="entry name" value="OTU_Deubiquitinase"/>
</dbReference>
<evidence type="ECO:0000256" key="8">
    <source>
        <dbReference type="ARBA" id="ARBA00022670"/>
    </source>
</evidence>
<keyword evidence="9" id="KW-0479">Metal-binding</keyword>
<evidence type="ECO:0000256" key="1">
    <source>
        <dbReference type="ARBA" id="ARBA00000707"/>
    </source>
</evidence>
<dbReference type="InterPro" id="IPR003323">
    <property type="entry name" value="OTU_dom"/>
</dbReference>
<dbReference type="PANTHER" id="PTHR13367:SF27">
    <property type="entry name" value="OTU DOMAIN-CONTAINING PROTEIN"/>
    <property type="match status" value="1"/>
</dbReference>
<dbReference type="AlphaFoldDB" id="A0A1B6ITD5"/>
<gene>
    <name evidence="18" type="ORF">g.52960</name>
</gene>
<evidence type="ECO:0000256" key="6">
    <source>
        <dbReference type="ARBA" id="ARBA00022490"/>
    </source>
</evidence>
<comment type="subcellular location">
    <subcellularLocation>
        <location evidence="3">Cytoplasm</location>
    </subcellularLocation>
    <subcellularLocation>
        <location evidence="2">Nucleus</location>
    </subcellularLocation>
</comment>
<keyword evidence="11" id="KW-0833">Ubl conjugation pathway</keyword>
<dbReference type="GO" id="GO:0071108">
    <property type="term" value="P:protein K48-linked deubiquitination"/>
    <property type="evidence" value="ECO:0007669"/>
    <property type="project" value="TreeGrafter"/>
</dbReference>
<evidence type="ECO:0000256" key="13">
    <source>
        <dbReference type="ARBA" id="ARBA00022807"/>
    </source>
</evidence>
<evidence type="ECO:0000256" key="12">
    <source>
        <dbReference type="ARBA" id="ARBA00022801"/>
    </source>
</evidence>
<dbReference type="GO" id="GO:0035871">
    <property type="term" value="P:protein K11-linked deubiquitination"/>
    <property type="evidence" value="ECO:0007669"/>
    <property type="project" value="TreeGrafter"/>
</dbReference>
<keyword evidence="14" id="KW-0862">Zinc</keyword>
<evidence type="ECO:0000256" key="4">
    <source>
        <dbReference type="ARBA" id="ARBA00005865"/>
    </source>
</evidence>
<dbReference type="CDD" id="cd22768">
    <property type="entry name" value="OTU_OTUD7"/>
    <property type="match status" value="1"/>
</dbReference>
<evidence type="ECO:0000256" key="9">
    <source>
        <dbReference type="ARBA" id="ARBA00022723"/>
    </source>
</evidence>
<keyword evidence="15" id="KW-0539">Nucleus</keyword>
<dbReference type="SMART" id="SM00259">
    <property type="entry name" value="ZnF_A20"/>
    <property type="match status" value="1"/>
</dbReference>
<evidence type="ECO:0000256" key="15">
    <source>
        <dbReference type="ARBA" id="ARBA00023242"/>
    </source>
</evidence>
<evidence type="ECO:0000256" key="5">
    <source>
        <dbReference type="ARBA" id="ARBA00012759"/>
    </source>
</evidence>
<dbReference type="PANTHER" id="PTHR13367">
    <property type="entry name" value="UBIQUITIN THIOESTERASE"/>
    <property type="match status" value="1"/>
</dbReference>
<dbReference type="Pfam" id="PF02338">
    <property type="entry name" value="OTU"/>
    <property type="match status" value="1"/>
</dbReference>
<evidence type="ECO:0000256" key="10">
    <source>
        <dbReference type="ARBA" id="ARBA00022771"/>
    </source>
</evidence>
<keyword evidence="12" id="KW-0378">Hydrolase</keyword>
<name>A0A1B6ITD5_9HEMI</name>
<evidence type="ECO:0000313" key="18">
    <source>
        <dbReference type="EMBL" id="JAS90182.1"/>
    </source>
</evidence>
<dbReference type="PROSITE" id="PS51036">
    <property type="entry name" value="ZF_A20"/>
    <property type="match status" value="1"/>
</dbReference>
<evidence type="ECO:0000256" key="11">
    <source>
        <dbReference type="ARBA" id="ARBA00022786"/>
    </source>
</evidence>
<dbReference type="GO" id="GO:0008270">
    <property type="term" value="F:zinc ion binding"/>
    <property type="evidence" value="ECO:0007669"/>
    <property type="project" value="UniProtKB-KW"/>
</dbReference>
<dbReference type="GO" id="GO:0005634">
    <property type="term" value="C:nucleus"/>
    <property type="evidence" value="ECO:0007669"/>
    <property type="project" value="UniProtKB-SubCell"/>
</dbReference>
<keyword evidence="10" id="KW-0863">Zinc-finger</keyword>
<dbReference type="EMBL" id="GECU01017524">
    <property type="protein sequence ID" value="JAS90182.1"/>
    <property type="molecule type" value="Transcribed_RNA"/>
</dbReference>
<keyword evidence="6" id="KW-0963">Cytoplasm</keyword>
<feature type="domain" description="A20-type" evidence="17">
    <location>
        <begin position="564"/>
        <end position="598"/>
    </location>
</feature>
<accession>A0A1B6ITD5</accession>
<dbReference type="GO" id="GO:0005737">
    <property type="term" value="C:cytoplasm"/>
    <property type="evidence" value="ECO:0007669"/>
    <property type="project" value="UniProtKB-SubCell"/>
</dbReference>
<dbReference type="GO" id="GO:0070536">
    <property type="term" value="P:protein K63-linked deubiquitination"/>
    <property type="evidence" value="ECO:0007669"/>
    <property type="project" value="TreeGrafter"/>
</dbReference>
<dbReference type="GO" id="GO:0003677">
    <property type="term" value="F:DNA binding"/>
    <property type="evidence" value="ECO:0007669"/>
    <property type="project" value="InterPro"/>
</dbReference>
<dbReference type="PROSITE" id="PS50802">
    <property type="entry name" value="OTU"/>
    <property type="match status" value="1"/>
</dbReference>